<gene>
    <name evidence="2" type="ORF">CAUS1442_LOCUS6986</name>
    <name evidence="3" type="ORF">CAUS1442_LOCUS6987</name>
</gene>
<dbReference type="InterPro" id="IPR013785">
    <property type="entry name" value="Aldolase_TIM"/>
</dbReference>
<dbReference type="AlphaFoldDB" id="A0A6T6FKK2"/>
<name>A0A6T6FKK2_9STRA</name>
<sequence length="293" mass="32348">MRVSAPRCTLTASLTYTLGKDLYIPLTSRCNTRTLPETRGPNFALPPHVVSSLCTVRDLETQTQQWKYWCLWLDTQDDTTRHKLPQRNAMTQAARLPTVQQLLDDVEQQVGSSGAAGFQSFVIAGEGEPTLRMGELLELTQSLRATYTDVPIRLTTNGLLSRQSGSINIGSDIGDDNNDGDNNDGDSGDNDEEDMNATVPQQLHDAGVSQVSVALMTSDADQYNELMEPNCQRGAEDPLPHSRVCDFISQCLVHGIEVETTGVDRPDVKKPPAEELAKSLSVVKPFRWRPFFP</sequence>
<evidence type="ECO:0008006" key="4">
    <source>
        <dbReference type="Google" id="ProtNLM"/>
    </source>
</evidence>
<dbReference type="SUPFAM" id="SSF102114">
    <property type="entry name" value="Radical SAM enzymes"/>
    <property type="match status" value="1"/>
</dbReference>
<dbReference type="EMBL" id="HBEF01011062">
    <property type="protein sequence ID" value="CAD8334881.1"/>
    <property type="molecule type" value="Transcribed_RNA"/>
</dbReference>
<feature type="compositionally biased region" description="Acidic residues" evidence="1">
    <location>
        <begin position="173"/>
        <end position="195"/>
    </location>
</feature>
<protein>
    <recommendedName>
        <fullName evidence="4">Radical SAM core domain-containing protein</fullName>
    </recommendedName>
</protein>
<evidence type="ECO:0000313" key="3">
    <source>
        <dbReference type="EMBL" id="CAD8334882.1"/>
    </source>
</evidence>
<dbReference type="Gene3D" id="3.20.20.70">
    <property type="entry name" value="Aldolase class I"/>
    <property type="match status" value="1"/>
</dbReference>
<proteinExistence type="predicted"/>
<dbReference type="EMBL" id="HBEF01011063">
    <property type="protein sequence ID" value="CAD8334882.1"/>
    <property type="molecule type" value="Transcribed_RNA"/>
</dbReference>
<evidence type="ECO:0000313" key="2">
    <source>
        <dbReference type="EMBL" id="CAD8334881.1"/>
    </source>
</evidence>
<dbReference type="InterPro" id="IPR058240">
    <property type="entry name" value="rSAM_sf"/>
</dbReference>
<reference evidence="3" key="1">
    <citation type="submission" date="2021-01" db="EMBL/GenBank/DDBJ databases">
        <authorList>
            <person name="Corre E."/>
            <person name="Pelletier E."/>
            <person name="Niang G."/>
            <person name="Scheremetjew M."/>
            <person name="Finn R."/>
            <person name="Kale V."/>
            <person name="Holt S."/>
            <person name="Cochrane G."/>
            <person name="Meng A."/>
            <person name="Brown T."/>
            <person name="Cohen L."/>
        </authorList>
    </citation>
    <scope>NUCLEOTIDE SEQUENCE</scope>
    <source>
        <strain evidence="3">CCMP3328</strain>
    </source>
</reference>
<organism evidence="3">
    <name type="scientific">Craspedostauros australis</name>
    <dbReference type="NCBI Taxonomy" id="1486917"/>
    <lineage>
        <taxon>Eukaryota</taxon>
        <taxon>Sar</taxon>
        <taxon>Stramenopiles</taxon>
        <taxon>Ochrophyta</taxon>
        <taxon>Bacillariophyta</taxon>
        <taxon>Bacillariophyceae</taxon>
        <taxon>Bacillariophycidae</taxon>
        <taxon>Naviculales</taxon>
        <taxon>Naviculaceae</taxon>
        <taxon>Craspedostauros</taxon>
    </lineage>
</organism>
<accession>A0A6T6FKK2</accession>
<evidence type="ECO:0000256" key="1">
    <source>
        <dbReference type="SAM" id="MobiDB-lite"/>
    </source>
</evidence>
<feature type="region of interest" description="Disordered" evidence="1">
    <location>
        <begin position="165"/>
        <end position="195"/>
    </location>
</feature>